<dbReference type="PANTHER" id="PTHR23117:SF13">
    <property type="entry name" value="GUANYLATE KINASE"/>
    <property type="match status" value="1"/>
</dbReference>
<dbReference type="PROSITE" id="PS50052">
    <property type="entry name" value="GUANYLATE_KINASE_2"/>
    <property type="match status" value="1"/>
</dbReference>
<keyword evidence="9" id="KW-0963">Cytoplasm</keyword>
<dbReference type="Gene3D" id="3.40.50.300">
    <property type="entry name" value="P-loop containing nucleotide triphosphate hydrolases"/>
    <property type="match status" value="1"/>
</dbReference>
<proteinExistence type="inferred from homology"/>
<dbReference type="NCBIfam" id="TIGR03263">
    <property type="entry name" value="guanyl_kin"/>
    <property type="match status" value="1"/>
</dbReference>
<feature type="binding site" evidence="9">
    <location>
        <begin position="11"/>
        <end position="18"/>
    </location>
    <ligand>
        <name>ATP</name>
        <dbReference type="ChEBI" id="CHEBI:30616"/>
    </ligand>
</feature>
<dbReference type="HAMAP" id="MF_00328">
    <property type="entry name" value="Guanylate_kinase"/>
    <property type="match status" value="1"/>
</dbReference>
<evidence type="ECO:0000256" key="4">
    <source>
        <dbReference type="ARBA" id="ARBA00022679"/>
    </source>
</evidence>
<dbReference type="PANTHER" id="PTHR23117">
    <property type="entry name" value="GUANYLATE KINASE-RELATED"/>
    <property type="match status" value="1"/>
</dbReference>
<comment type="function">
    <text evidence="9">Essential for recycling GMP and indirectly, cGMP.</text>
</comment>
<evidence type="ECO:0000256" key="3">
    <source>
        <dbReference type="ARBA" id="ARBA00016296"/>
    </source>
</evidence>
<dbReference type="GO" id="GO:0004385">
    <property type="term" value="F:GMP kinase activity"/>
    <property type="evidence" value="ECO:0007669"/>
    <property type="project" value="UniProtKB-EC"/>
</dbReference>
<evidence type="ECO:0000313" key="11">
    <source>
        <dbReference type="EMBL" id="MDQ2070192.1"/>
    </source>
</evidence>
<name>A0ABU0W832_9GAMM</name>
<evidence type="ECO:0000259" key="10">
    <source>
        <dbReference type="PROSITE" id="PS50052"/>
    </source>
</evidence>
<comment type="subcellular location">
    <subcellularLocation>
        <location evidence="9">Cytoplasm</location>
    </subcellularLocation>
</comment>
<evidence type="ECO:0000256" key="8">
    <source>
        <dbReference type="ARBA" id="ARBA00030128"/>
    </source>
</evidence>
<reference evidence="11 12" key="1">
    <citation type="submission" date="2023-08" db="EMBL/GenBank/DDBJ databases">
        <title>Whole-genome sequencing of halo(alkali)philic microorganisms from hypersaline lakes.</title>
        <authorList>
            <person name="Sorokin D.Y."/>
            <person name="Abbas B."/>
            <person name="Merkel A.Y."/>
        </authorList>
    </citation>
    <scope>NUCLEOTIDE SEQUENCE [LARGE SCALE GENOMIC DNA]</scope>
    <source>
        <strain evidence="11 12">AB-CW4</strain>
    </source>
</reference>
<evidence type="ECO:0000256" key="1">
    <source>
        <dbReference type="ARBA" id="ARBA00005790"/>
    </source>
</evidence>
<dbReference type="PROSITE" id="PS00856">
    <property type="entry name" value="GUANYLATE_KINASE_1"/>
    <property type="match status" value="1"/>
</dbReference>
<evidence type="ECO:0000256" key="5">
    <source>
        <dbReference type="ARBA" id="ARBA00022741"/>
    </source>
</evidence>
<evidence type="ECO:0000313" key="12">
    <source>
        <dbReference type="Proteomes" id="UP001239019"/>
    </source>
</evidence>
<evidence type="ECO:0000256" key="2">
    <source>
        <dbReference type="ARBA" id="ARBA00012961"/>
    </source>
</evidence>
<evidence type="ECO:0000256" key="6">
    <source>
        <dbReference type="ARBA" id="ARBA00022777"/>
    </source>
</evidence>
<dbReference type="Pfam" id="PF00625">
    <property type="entry name" value="Guanylate_kin"/>
    <property type="match status" value="1"/>
</dbReference>
<dbReference type="EC" id="2.7.4.8" evidence="2 9"/>
<organism evidence="11 12">
    <name type="scientific">Natronospira bacteriovora</name>
    <dbReference type="NCBI Taxonomy" id="3069753"/>
    <lineage>
        <taxon>Bacteria</taxon>
        <taxon>Pseudomonadati</taxon>
        <taxon>Pseudomonadota</taxon>
        <taxon>Gammaproteobacteria</taxon>
        <taxon>Natronospirales</taxon>
        <taxon>Natronospiraceae</taxon>
        <taxon>Natronospira</taxon>
    </lineage>
</organism>
<comment type="caution">
    <text evidence="11">The sequence shown here is derived from an EMBL/GenBank/DDBJ whole genome shotgun (WGS) entry which is preliminary data.</text>
</comment>
<dbReference type="InterPro" id="IPR017665">
    <property type="entry name" value="Guanylate_kinase"/>
</dbReference>
<accession>A0ABU0W832</accession>
<dbReference type="RefSeq" id="WP_306728687.1">
    <property type="nucleotide sequence ID" value="NZ_JAVDDT010000006.1"/>
</dbReference>
<dbReference type="CDD" id="cd00071">
    <property type="entry name" value="GMPK"/>
    <property type="match status" value="1"/>
</dbReference>
<evidence type="ECO:0000256" key="9">
    <source>
        <dbReference type="HAMAP-Rule" id="MF_00328"/>
    </source>
</evidence>
<dbReference type="InterPro" id="IPR008145">
    <property type="entry name" value="GK/Ca_channel_bsu"/>
</dbReference>
<protein>
    <recommendedName>
        <fullName evidence="3 9">Guanylate kinase</fullName>
        <ecNumber evidence="2 9">2.7.4.8</ecNumber>
    </recommendedName>
    <alternativeName>
        <fullName evidence="8 9">GMP kinase</fullName>
    </alternativeName>
</protein>
<gene>
    <name evidence="9 11" type="primary">gmk</name>
    <name evidence="11" type="ORF">RBH19_09910</name>
</gene>
<dbReference type="Gene3D" id="3.30.63.10">
    <property type="entry name" value="Guanylate Kinase phosphate binding domain"/>
    <property type="match status" value="1"/>
</dbReference>
<dbReference type="InterPro" id="IPR008144">
    <property type="entry name" value="Guanylate_kin-like_dom"/>
</dbReference>
<sequence length="208" mass="23640">MNRGRLWVVSAPSGAGKTSLVHELMRREPRLRFSISYTTRPPRQGEVDGQDYLFVDEARFVAMIEAGEFLEHAQVFGNRYGTARGQVERELADGHDVLLEIDWQGAAQVREMMPEGRSIFILPPSREELERRLRGRGTDSEAVIERRLREAHAELLQWSGFDYAVINDDFDQALGELQRIIHGDGEALSATRPQVRQLAEQLLADTPE</sequence>
<comment type="catalytic activity">
    <reaction evidence="9">
        <text>GMP + ATP = GDP + ADP</text>
        <dbReference type="Rhea" id="RHEA:20780"/>
        <dbReference type="ChEBI" id="CHEBI:30616"/>
        <dbReference type="ChEBI" id="CHEBI:58115"/>
        <dbReference type="ChEBI" id="CHEBI:58189"/>
        <dbReference type="ChEBI" id="CHEBI:456216"/>
        <dbReference type="EC" id="2.7.4.8"/>
    </reaction>
</comment>
<evidence type="ECO:0000256" key="7">
    <source>
        <dbReference type="ARBA" id="ARBA00022840"/>
    </source>
</evidence>
<dbReference type="SUPFAM" id="SSF52540">
    <property type="entry name" value="P-loop containing nucleoside triphosphate hydrolases"/>
    <property type="match status" value="1"/>
</dbReference>
<feature type="domain" description="Guanylate kinase-like" evidence="10">
    <location>
        <begin position="4"/>
        <end position="182"/>
    </location>
</feature>
<keyword evidence="4 9" id="KW-0808">Transferase</keyword>
<dbReference type="InterPro" id="IPR020590">
    <property type="entry name" value="Guanylate_kinase_CS"/>
</dbReference>
<comment type="similarity">
    <text evidence="1 9">Belongs to the guanylate kinase family.</text>
</comment>
<dbReference type="SMART" id="SM00072">
    <property type="entry name" value="GuKc"/>
    <property type="match status" value="1"/>
</dbReference>
<keyword evidence="5 9" id="KW-0547">Nucleotide-binding</keyword>
<keyword evidence="12" id="KW-1185">Reference proteome</keyword>
<dbReference type="EMBL" id="JAVDDT010000006">
    <property type="protein sequence ID" value="MDQ2070192.1"/>
    <property type="molecule type" value="Genomic_DNA"/>
</dbReference>
<keyword evidence="6 9" id="KW-0418">Kinase</keyword>
<dbReference type="Proteomes" id="UP001239019">
    <property type="component" value="Unassembled WGS sequence"/>
</dbReference>
<dbReference type="InterPro" id="IPR027417">
    <property type="entry name" value="P-loop_NTPase"/>
</dbReference>
<keyword evidence="7 9" id="KW-0067">ATP-binding</keyword>